<dbReference type="EMBL" id="PFEE01000032">
    <property type="protein sequence ID" value="PJE63754.1"/>
    <property type="molecule type" value="Genomic_DNA"/>
</dbReference>
<protein>
    <recommendedName>
        <fullName evidence="1">Glycosyltransferase 2-like domain-containing protein</fullName>
    </recommendedName>
</protein>
<dbReference type="InterPro" id="IPR001173">
    <property type="entry name" value="Glyco_trans_2-like"/>
</dbReference>
<dbReference type="PANTHER" id="PTHR43630:SF2">
    <property type="entry name" value="GLYCOSYLTRANSFERASE"/>
    <property type="match status" value="1"/>
</dbReference>
<comment type="caution">
    <text evidence="2">The sequence shown here is derived from an EMBL/GenBank/DDBJ whole genome shotgun (WGS) entry which is preliminary data.</text>
</comment>
<dbReference type="Proteomes" id="UP000231569">
    <property type="component" value="Unassembled WGS sequence"/>
</dbReference>
<dbReference type="CDD" id="cd02511">
    <property type="entry name" value="Beta4Glucosyltransferase"/>
    <property type="match status" value="1"/>
</dbReference>
<evidence type="ECO:0000259" key="1">
    <source>
        <dbReference type="Pfam" id="PF00535"/>
    </source>
</evidence>
<dbReference type="InterPro" id="IPR029044">
    <property type="entry name" value="Nucleotide-diphossugar_trans"/>
</dbReference>
<evidence type="ECO:0000313" key="3">
    <source>
        <dbReference type="Proteomes" id="UP000231569"/>
    </source>
</evidence>
<name>A0A2M8KUZ9_9BACT</name>
<dbReference type="Pfam" id="PF00535">
    <property type="entry name" value="Glycos_transf_2"/>
    <property type="match status" value="1"/>
</dbReference>
<organism evidence="2 3">
    <name type="scientific">Candidatus Roizmanbacteria bacterium CG10_big_fil_rev_8_21_14_0_10_45_7</name>
    <dbReference type="NCBI Taxonomy" id="1974854"/>
    <lineage>
        <taxon>Bacteria</taxon>
        <taxon>Candidatus Roizmaniibacteriota</taxon>
    </lineage>
</organism>
<gene>
    <name evidence="2" type="ORF">COU89_01520</name>
</gene>
<accession>A0A2M8KUZ9</accession>
<reference evidence="3" key="1">
    <citation type="submission" date="2017-09" db="EMBL/GenBank/DDBJ databases">
        <title>Depth-based differentiation of microbial function through sediment-hosted aquifers and enrichment of novel symbionts in the deep terrestrial subsurface.</title>
        <authorList>
            <person name="Probst A.J."/>
            <person name="Ladd B."/>
            <person name="Jarett J.K."/>
            <person name="Geller-Mcgrath D.E."/>
            <person name="Sieber C.M.K."/>
            <person name="Emerson J.B."/>
            <person name="Anantharaman K."/>
            <person name="Thomas B.C."/>
            <person name="Malmstrom R."/>
            <person name="Stieglmeier M."/>
            <person name="Klingl A."/>
            <person name="Woyke T."/>
            <person name="Ryan C.M."/>
            <person name="Banfield J.F."/>
        </authorList>
    </citation>
    <scope>NUCLEOTIDE SEQUENCE [LARGE SCALE GENOMIC DNA]</scope>
</reference>
<dbReference type="PANTHER" id="PTHR43630">
    <property type="entry name" value="POLY-BETA-1,6-N-ACETYL-D-GLUCOSAMINE SYNTHASE"/>
    <property type="match status" value="1"/>
</dbReference>
<sequence>MDKHNTKLELSVVYIVKNGGYLLEKSLASVFRWVDDIVLIDNGSTDNTLAIAHNYHARTFHELAHHDEGKLRELALAEARYPWILVLDHDEVVTAELQTEIQSLLSSNPAPTAYWIPFRNHLFGRPLRYGGEQYRKLVLFHTSAIQLINTAVHARYQARNKKTTKKLNSFIDHYSYQNLFQLITKFTDYGIRLARQRYEKNEPLSLKKLFMYPLHMFWARYIKDKGYRDGPLRIVLDGAFAYMEWLSYIGLLYYLSVHGPHRHHNRHV</sequence>
<dbReference type="AlphaFoldDB" id="A0A2M8KUZ9"/>
<proteinExistence type="predicted"/>
<dbReference type="Gene3D" id="3.90.550.10">
    <property type="entry name" value="Spore Coat Polysaccharide Biosynthesis Protein SpsA, Chain A"/>
    <property type="match status" value="1"/>
</dbReference>
<evidence type="ECO:0000313" key="2">
    <source>
        <dbReference type="EMBL" id="PJE63754.1"/>
    </source>
</evidence>
<feature type="domain" description="Glycosyltransferase 2-like" evidence="1">
    <location>
        <begin position="11"/>
        <end position="110"/>
    </location>
</feature>
<dbReference type="SUPFAM" id="SSF53448">
    <property type="entry name" value="Nucleotide-diphospho-sugar transferases"/>
    <property type="match status" value="1"/>
</dbReference>